<dbReference type="SUPFAM" id="SSF48239">
    <property type="entry name" value="Terpenoid cyclases/Protein prenyltransferases"/>
    <property type="match status" value="1"/>
</dbReference>
<dbReference type="CDD" id="cd00688">
    <property type="entry name" value="ISOPREN_C2_like"/>
    <property type="match status" value="1"/>
</dbReference>
<accession>A0A923HUB4</accession>
<evidence type="ECO:0000313" key="2">
    <source>
        <dbReference type="Proteomes" id="UP000616595"/>
    </source>
</evidence>
<dbReference type="InterPro" id="IPR008930">
    <property type="entry name" value="Terpenoid_cyclase/PrenylTrfase"/>
</dbReference>
<comment type="caution">
    <text evidence="1">The sequence shown here is derived from an EMBL/GenBank/DDBJ whole genome shotgun (WGS) entry which is preliminary data.</text>
</comment>
<dbReference type="EMBL" id="WJBD01000003">
    <property type="protein sequence ID" value="MBC3887395.1"/>
    <property type="molecule type" value="Genomic_DNA"/>
</dbReference>
<name>A0A923HUB4_9FIRM</name>
<organism evidence="1 2">
    <name type="scientific">Acetobacterium paludosum</name>
    <dbReference type="NCBI Taxonomy" id="52693"/>
    <lineage>
        <taxon>Bacteria</taxon>
        <taxon>Bacillati</taxon>
        <taxon>Bacillota</taxon>
        <taxon>Clostridia</taxon>
        <taxon>Eubacteriales</taxon>
        <taxon>Eubacteriaceae</taxon>
        <taxon>Acetobacterium</taxon>
    </lineage>
</organism>
<dbReference type="Proteomes" id="UP000616595">
    <property type="component" value="Unassembled WGS sequence"/>
</dbReference>
<evidence type="ECO:0000313" key="1">
    <source>
        <dbReference type="EMBL" id="MBC3887395.1"/>
    </source>
</evidence>
<keyword evidence="2" id="KW-1185">Reference proteome</keyword>
<dbReference type="RefSeq" id="WP_148565778.1">
    <property type="nucleotide sequence ID" value="NZ_RXYA01000002.1"/>
</dbReference>
<gene>
    <name evidence="1" type="ORF">GH810_03610</name>
</gene>
<reference evidence="1" key="1">
    <citation type="submission" date="2019-10" db="EMBL/GenBank/DDBJ databases">
        <authorList>
            <person name="Ross D.E."/>
            <person name="Gulliver D."/>
        </authorList>
    </citation>
    <scope>NUCLEOTIDE SEQUENCE</scope>
    <source>
        <strain evidence="1">DER-2019</strain>
    </source>
</reference>
<dbReference type="AlphaFoldDB" id="A0A923HUB4"/>
<reference evidence="1" key="2">
    <citation type="submission" date="2020-10" db="EMBL/GenBank/DDBJ databases">
        <title>Comparative genomics of the Acetobacterium genus.</title>
        <authorList>
            <person name="Marshall C."/>
            <person name="May H."/>
            <person name="Norman S."/>
        </authorList>
    </citation>
    <scope>NUCLEOTIDE SEQUENCE</scope>
    <source>
        <strain evidence="1">DER-2019</strain>
    </source>
</reference>
<proteinExistence type="predicted"/>
<protein>
    <submittedName>
        <fullName evidence="1">Nitrogen fixation protein NifH</fullName>
    </submittedName>
</protein>
<sequence>MEISDQILDWLMEKNNPSIRFLTLTTLLNRPLTDPEVREAKQKIGKIGLVPEILSQQNEDGSFGTPERFYRDKYKGTAWVLLLLGELWADSDDPRIKGTCEFILNYSQEPEMGGFSYDRSAKTGHGIPSGVVPCLTGNMVYTLIRLGYLEDSRVQKAIEWIIRFQRTDDGVSQEPRDPIYQRYKMCWGQHTCHMGVAKTLKALAAIPPEKRTREQSVKINELTDYFLIHHLYRKSHQLDQVARPGWLKLGFPLMYQTDILELTEIFAELGIKDPRLDDAIEIIANKPLKEGMWKLENSFNGKMLVTVEKKGQPSKWITLKALKVLKTYSLK</sequence>
<dbReference type="OrthoDB" id="370326at2"/>
<dbReference type="Gene3D" id="1.50.10.20">
    <property type="match status" value="1"/>
</dbReference>